<feature type="region of interest" description="Disordered" evidence="1">
    <location>
        <begin position="1"/>
        <end position="38"/>
    </location>
</feature>
<proteinExistence type="predicted"/>
<feature type="transmembrane region" description="Helical" evidence="2">
    <location>
        <begin position="488"/>
        <end position="508"/>
    </location>
</feature>
<protein>
    <recommendedName>
        <fullName evidence="4">Transmembrane protein</fullName>
    </recommendedName>
</protein>
<evidence type="ECO:0000313" key="3">
    <source>
        <dbReference type="EMBL" id="CAD9269692.1"/>
    </source>
</evidence>
<accession>A0A7S1XZ18</accession>
<keyword evidence="2" id="KW-1133">Transmembrane helix</keyword>
<feature type="compositionally biased region" description="Low complexity" evidence="1">
    <location>
        <begin position="463"/>
        <end position="472"/>
    </location>
</feature>
<organism evidence="3">
    <name type="scientific">Phaeomonas parva</name>
    <dbReference type="NCBI Taxonomy" id="124430"/>
    <lineage>
        <taxon>Eukaryota</taxon>
        <taxon>Sar</taxon>
        <taxon>Stramenopiles</taxon>
        <taxon>Ochrophyta</taxon>
        <taxon>Pinguiophyceae</taxon>
        <taxon>Pinguiochrysidales</taxon>
        <taxon>Pinguiochrysidaceae</taxon>
        <taxon>Phaeomonas</taxon>
    </lineage>
</organism>
<keyword evidence="2" id="KW-0812">Transmembrane</keyword>
<feature type="region of interest" description="Disordered" evidence="1">
    <location>
        <begin position="296"/>
        <end position="322"/>
    </location>
</feature>
<keyword evidence="2" id="KW-0472">Membrane</keyword>
<dbReference type="AlphaFoldDB" id="A0A7S1XZ18"/>
<gene>
    <name evidence="3" type="ORF">PPAR1163_LOCUS28129</name>
</gene>
<evidence type="ECO:0000256" key="1">
    <source>
        <dbReference type="SAM" id="MobiDB-lite"/>
    </source>
</evidence>
<sequence>MKRAEGAGRSIRSKPPGRSIPGGTGSTTGMSSSARKRQRGRRIVLEADSLLQWSGALVFTGIATLTALYVPAGLVMCMATMLLGAGVGAAGMVLHVRQRGLLELIPERVRTVMLTSSLLEWLTDFSFFNALRPYAIFLLGLNEEETEYALNALPVEVQTTLMRPGVVHLLPDSMQRALLPQPPVSLEIDIGGALARIFGARSSEEPPRPGRAETGRRFMTPPRARARNPAATPVETAAAAAASVASARDANSGGRQALLDSLAWNDAGGTPARTRDPLVAFDSPLRVEGFLVGPGAPPIPRTPPGAGGDATQPGGGPFPPTVWTQQRQRELMNNLDETVQVYHIAARILRKKLRRMMYRGLRNFRGMAASVLLAGEDDDTVWRIDRTPAAIGSALLGGGLGAALGLRATRAARPPRSLRTIMLFASSAAGAYSLLYLRRRLVESLEVLEEPGGARQRSRSDSVDSSVSSSPSESSELQRQRWALSRRALWALKVAILMVVLGIFRLRFVRRMRIR</sequence>
<evidence type="ECO:0000256" key="2">
    <source>
        <dbReference type="SAM" id="Phobius"/>
    </source>
</evidence>
<reference evidence="3" key="1">
    <citation type="submission" date="2021-01" db="EMBL/GenBank/DDBJ databases">
        <authorList>
            <person name="Corre E."/>
            <person name="Pelletier E."/>
            <person name="Niang G."/>
            <person name="Scheremetjew M."/>
            <person name="Finn R."/>
            <person name="Kale V."/>
            <person name="Holt S."/>
            <person name="Cochrane G."/>
            <person name="Meng A."/>
            <person name="Brown T."/>
            <person name="Cohen L."/>
        </authorList>
    </citation>
    <scope>NUCLEOTIDE SEQUENCE</scope>
    <source>
        <strain evidence="3">CCMP2877</strain>
    </source>
</reference>
<name>A0A7S1XZ18_9STRA</name>
<dbReference type="EMBL" id="HBGJ01044783">
    <property type="protein sequence ID" value="CAD9269692.1"/>
    <property type="molecule type" value="Transcribed_RNA"/>
</dbReference>
<evidence type="ECO:0008006" key="4">
    <source>
        <dbReference type="Google" id="ProtNLM"/>
    </source>
</evidence>
<feature type="region of interest" description="Disordered" evidence="1">
    <location>
        <begin position="453"/>
        <end position="472"/>
    </location>
</feature>
<feature type="transmembrane region" description="Helical" evidence="2">
    <location>
        <begin position="43"/>
        <end position="63"/>
    </location>
</feature>